<dbReference type="AlphaFoldDB" id="A0A914WHR5"/>
<evidence type="ECO:0000256" key="1">
    <source>
        <dbReference type="SAM" id="MobiDB-lite"/>
    </source>
</evidence>
<evidence type="ECO:0000313" key="2">
    <source>
        <dbReference type="Proteomes" id="UP000887566"/>
    </source>
</evidence>
<dbReference type="Proteomes" id="UP000887566">
    <property type="component" value="Unplaced"/>
</dbReference>
<dbReference type="InterPro" id="IPR052269">
    <property type="entry name" value="Golgi-PI4KB_interaction"/>
</dbReference>
<dbReference type="PANTHER" id="PTHR22973">
    <property type="entry name" value="LD35087P"/>
    <property type="match status" value="1"/>
</dbReference>
<name>A0A914WHR5_9BILA</name>
<dbReference type="WBParaSite" id="PSAMB.scaffold3943size16295.g22991.t1">
    <property type="protein sequence ID" value="PSAMB.scaffold3943size16295.g22991.t1"/>
    <property type="gene ID" value="PSAMB.scaffold3943size16295.g22991"/>
</dbReference>
<accession>A0A914WHR5</accession>
<feature type="region of interest" description="Disordered" evidence="1">
    <location>
        <begin position="66"/>
        <end position="94"/>
    </location>
</feature>
<dbReference type="GO" id="GO:0000139">
    <property type="term" value="C:Golgi membrane"/>
    <property type="evidence" value="ECO:0007669"/>
    <property type="project" value="TreeGrafter"/>
</dbReference>
<proteinExistence type="predicted"/>
<sequence>MPHLKTSFFLVYIMFKAQYLMEQAWELLGDLSKEGAMAGFVSLLDRVCPPFKDFVDAHVLKDQLEREEDRRRQHQQQRLQHQPAVDLQRFEQQR</sequence>
<keyword evidence="2" id="KW-1185">Reference proteome</keyword>
<dbReference type="PANTHER" id="PTHR22973:SF12">
    <property type="entry name" value="LD35087P"/>
    <property type="match status" value="1"/>
</dbReference>
<organism evidence="2 3">
    <name type="scientific">Plectus sambesii</name>
    <dbReference type="NCBI Taxonomy" id="2011161"/>
    <lineage>
        <taxon>Eukaryota</taxon>
        <taxon>Metazoa</taxon>
        <taxon>Ecdysozoa</taxon>
        <taxon>Nematoda</taxon>
        <taxon>Chromadorea</taxon>
        <taxon>Plectida</taxon>
        <taxon>Plectina</taxon>
        <taxon>Plectoidea</taxon>
        <taxon>Plectidae</taxon>
        <taxon>Plectus</taxon>
    </lineage>
</organism>
<protein>
    <submittedName>
        <fullName evidence="3">Uncharacterized protein</fullName>
    </submittedName>
</protein>
<evidence type="ECO:0000313" key="3">
    <source>
        <dbReference type="WBParaSite" id="PSAMB.scaffold3943size16295.g22991.t1"/>
    </source>
</evidence>
<reference evidence="3" key="1">
    <citation type="submission" date="2022-11" db="UniProtKB">
        <authorList>
            <consortium name="WormBaseParasite"/>
        </authorList>
    </citation>
    <scope>IDENTIFICATION</scope>
</reference>